<proteinExistence type="predicted"/>
<evidence type="ECO:0000313" key="7">
    <source>
        <dbReference type="EMBL" id="KAK2557716.1"/>
    </source>
</evidence>
<accession>A0AAD9V1G5</accession>
<feature type="transmembrane region" description="Helical" evidence="6">
    <location>
        <begin position="123"/>
        <end position="147"/>
    </location>
</feature>
<feature type="transmembrane region" description="Helical" evidence="6">
    <location>
        <begin position="183"/>
        <end position="201"/>
    </location>
</feature>
<comment type="caution">
    <text evidence="7">The sequence shown here is derived from an EMBL/GenBank/DDBJ whole genome shotgun (WGS) entry which is preliminary data.</text>
</comment>
<reference evidence="7" key="1">
    <citation type="journal article" date="2023" name="G3 (Bethesda)">
        <title>Whole genome assembly and annotation of the endangered Caribbean coral Acropora cervicornis.</title>
        <authorList>
            <person name="Selwyn J.D."/>
            <person name="Vollmer S.V."/>
        </authorList>
    </citation>
    <scope>NUCLEOTIDE SEQUENCE</scope>
    <source>
        <strain evidence="7">K2</strain>
    </source>
</reference>
<evidence type="ECO:0000256" key="3">
    <source>
        <dbReference type="ARBA" id="ARBA00022989"/>
    </source>
</evidence>
<reference evidence="7" key="2">
    <citation type="journal article" date="2023" name="Science">
        <title>Genomic signatures of disease resistance in endangered staghorn corals.</title>
        <authorList>
            <person name="Vollmer S.V."/>
            <person name="Selwyn J.D."/>
            <person name="Despard B.A."/>
            <person name="Roesel C.L."/>
        </authorList>
    </citation>
    <scope>NUCLEOTIDE SEQUENCE</scope>
    <source>
        <strain evidence="7">K2</strain>
    </source>
</reference>
<comment type="subcellular location">
    <subcellularLocation>
        <location evidence="1">Membrane</location>
        <topology evidence="1">Multi-pass membrane protein</topology>
    </subcellularLocation>
</comment>
<dbReference type="GO" id="GO:0016020">
    <property type="term" value="C:membrane"/>
    <property type="evidence" value="ECO:0007669"/>
    <property type="project" value="UniProtKB-SubCell"/>
</dbReference>
<dbReference type="PANTHER" id="PTHR21421:SF29">
    <property type="entry name" value="GUSTATORY RECEPTOR 5A FOR TREHALOSE-RELATED"/>
    <property type="match status" value="1"/>
</dbReference>
<evidence type="ECO:0000256" key="5">
    <source>
        <dbReference type="ARBA" id="ARBA00023170"/>
    </source>
</evidence>
<evidence type="ECO:0000256" key="4">
    <source>
        <dbReference type="ARBA" id="ARBA00023136"/>
    </source>
</evidence>
<feature type="transmembrane region" description="Helical" evidence="6">
    <location>
        <begin position="96"/>
        <end position="117"/>
    </location>
</feature>
<dbReference type="PANTHER" id="PTHR21421">
    <property type="entry name" value="GUSTATORY RECEPTOR"/>
    <property type="match status" value="1"/>
</dbReference>
<feature type="transmembrane region" description="Helical" evidence="6">
    <location>
        <begin position="296"/>
        <end position="315"/>
    </location>
</feature>
<dbReference type="GO" id="GO:0038023">
    <property type="term" value="F:signaling receptor activity"/>
    <property type="evidence" value="ECO:0007669"/>
    <property type="project" value="UniProtKB-ARBA"/>
</dbReference>
<protein>
    <recommendedName>
        <fullName evidence="9">Gustatory receptor</fullName>
    </recommendedName>
</protein>
<feature type="transmembrane region" description="Helical" evidence="6">
    <location>
        <begin position="221"/>
        <end position="250"/>
    </location>
</feature>
<organism evidence="7 8">
    <name type="scientific">Acropora cervicornis</name>
    <name type="common">Staghorn coral</name>
    <dbReference type="NCBI Taxonomy" id="6130"/>
    <lineage>
        <taxon>Eukaryota</taxon>
        <taxon>Metazoa</taxon>
        <taxon>Cnidaria</taxon>
        <taxon>Anthozoa</taxon>
        <taxon>Hexacorallia</taxon>
        <taxon>Scleractinia</taxon>
        <taxon>Astrocoeniina</taxon>
        <taxon>Acroporidae</taxon>
        <taxon>Acropora</taxon>
    </lineage>
</organism>
<keyword evidence="3 6" id="KW-1133">Transmembrane helix</keyword>
<keyword evidence="2 6" id="KW-0812">Transmembrane</keyword>
<evidence type="ECO:0000256" key="1">
    <source>
        <dbReference type="ARBA" id="ARBA00004141"/>
    </source>
</evidence>
<dbReference type="GO" id="GO:0051606">
    <property type="term" value="P:detection of stimulus"/>
    <property type="evidence" value="ECO:0007669"/>
    <property type="project" value="UniProtKB-ARBA"/>
</dbReference>
<evidence type="ECO:0008006" key="9">
    <source>
        <dbReference type="Google" id="ProtNLM"/>
    </source>
</evidence>
<evidence type="ECO:0000256" key="6">
    <source>
        <dbReference type="SAM" id="Phobius"/>
    </source>
</evidence>
<dbReference type="Proteomes" id="UP001249851">
    <property type="component" value="Unassembled WGS sequence"/>
</dbReference>
<dbReference type="EMBL" id="JARQWQ010000048">
    <property type="protein sequence ID" value="KAK2557716.1"/>
    <property type="molecule type" value="Genomic_DNA"/>
</dbReference>
<sequence>MIHALKSTAEVAAKIDENNHDLAVSEQRMTSDDSCAGSSGNDDNNKSKKRIKIIEEVYRPALRLMMLSGSYFGHTSFDKFHDTSSQPQKQCQLSRFYCFTMACCLWINFFMSLISIFYDGRDIYLLIMFASWTLMVSLMGTTCLIVLPLTSSRRSRFQHFLLKLVTVHFEPEILRGIVSKAKVYANVFSFVVIFAIGAEIISDIFLDISIGTYEPWKSLRILRIIIQFLCSYGIAVWFTFPFFCTTCNLLEALFDDFNKRVSSLPLNSKVSVKALREQHRHLSQVVQIADNMISPLLCEAVGFFIPVICFTFYQITHADLSKQKITAIGNIGVNSFWLLSSSGILLMVMTFGSRLNEKIHAIQKIVQMLHVAPEDEGKLLLFVIDLQDEPRGVTVGGFAVITKSLSLTIYGLIVSYFTVMLSLPD</sequence>
<dbReference type="AlphaFoldDB" id="A0AAD9V1G5"/>
<keyword evidence="4 6" id="KW-0472">Membrane</keyword>
<name>A0AAD9V1G5_ACRCE</name>
<feature type="transmembrane region" description="Helical" evidence="6">
    <location>
        <begin position="335"/>
        <end position="355"/>
    </location>
</feature>
<gene>
    <name evidence="7" type="ORF">P5673_020081</name>
</gene>
<keyword evidence="5" id="KW-0675">Receptor</keyword>
<dbReference type="GO" id="GO:0007606">
    <property type="term" value="P:sensory perception of chemical stimulus"/>
    <property type="evidence" value="ECO:0007669"/>
    <property type="project" value="TreeGrafter"/>
</dbReference>
<evidence type="ECO:0000313" key="8">
    <source>
        <dbReference type="Proteomes" id="UP001249851"/>
    </source>
</evidence>
<evidence type="ECO:0000256" key="2">
    <source>
        <dbReference type="ARBA" id="ARBA00022692"/>
    </source>
</evidence>
<keyword evidence="8" id="KW-1185">Reference proteome</keyword>